<reference evidence="1 2" key="1">
    <citation type="journal article" date="2019" name="Commun. Biol.">
        <title>The bagworm genome reveals a unique fibroin gene that provides high tensile strength.</title>
        <authorList>
            <person name="Kono N."/>
            <person name="Nakamura H."/>
            <person name="Ohtoshi R."/>
            <person name="Tomita M."/>
            <person name="Numata K."/>
            <person name="Arakawa K."/>
        </authorList>
    </citation>
    <scope>NUCLEOTIDE SEQUENCE [LARGE SCALE GENOMIC DNA]</scope>
</reference>
<sequence>MDNYDILSQCEEWKPKIKRQRLPLEPATSTKPKTTRAGSTIATTYLIGRNPQPTYCKERMWKNELKEIEMESICEVSKQRRMRACAWTHFWADETTATNVTQANSGNTGRLFFTVSTAMKITPFPLERTSVPTT</sequence>
<name>A0A4C1ZSX1_EUMVA</name>
<comment type="caution">
    <text evidence="1">The sequence shown here is derived from an EMBL/GenBank/DDBJ whole genome shotgun (WGS) entry which is preliminary data.</text>
</comment>
<proteinExistence type="predicted"/>
<dbReference type="EMBL" id="BGZK01002183">
    <property type="protein sequence ID" value="GBP91576.1"/>
    <property type="molecule type" value="Genomic_DNA"/>
</dbReference>
<accession>A0A4C1ZSX1</accession>
<evidence type="ECO:0000313" key="1">
    <source>
        <dbReference type="EMBL" id="GBP91576.1"/>
    </source>
</evidence>
<keyword evidence="2" id="KW-1185">Reference proteome</keyword>
<dbReference type="AlphaFoldDB" id="A0A4C1ZSX1"/>
<dbReference type="Proteomes" id="UP000299102">
    <property type="component" value="Unassembled WGS sequence"/>
</dbReference>
<protein>
    <submittedName>
        <fullName evidence="1">Uncharacterized protein</fullName>
    </submittedName>
</protein>
<gene>
    <name evidence="1" type="ORF">EVAR_62154_1</name>
</gene>
<organism evidence="1 2">
    <name type="scientific">Eumeta variegata</name>
    <name type="common">Bagworm moth</name>
    <name type="synonym">Eumeta japonica</name>
    <dbReference type="NCBI Taxonomy" id="151549"/>
    <lineage>
        <taxon>Eukaryota</taxon>
        <taxon>Metazoa</taxon>
        <taxon>Ecdysozoa</taxon>
        <taxon>Arthropoda</taxon>
        <taxon>Hexapoda</taxon>
        <taxon>Insecta</taxon>
        <taxon>Pterygota</taxon>
        <taxon>Neoptera</taxon>
        <taxon>Endopterygota</taxon>
        <taxon>Lepidoptera</taxon>
        <taxon>Glossata</taxon>
        <taxon>Ditrysia</taxon>
        <taxon>Tineoidea</taxon>
        <taxon>Psychidae</taxon>
        <taxon>Oiketicinae</taxon>
        <taxon>Eumeta</taxon>
    </lineage>
</organism>
<evidence type="ECO:0000313" key="2">
    <source>
        <dbReference type="Proteomes" id="UP000299102"/>
    </source>
</evidence>